<dbReference type="InterPro" id="IPR028098">
    <property type="entry name" value="Glyco_trans_4-like_N"/>
</dbReference>
<evidence type="ECO:0000259" key="1">
    <source>
        <dbReference type="Pfam" id="PF00534"/>
    </source>
</evidence>
<organism evidence="3 4">
    <name type="scientific">Silvibacterium dinghuense</name>
    <dbReference type="NCBI Taxonomy" id="1560006"/>
    <lineage>
        <taxon>Bacteria</taxon>
        <taxon>Pseudomonadati</taxon>
        <taxon>Acidobacteriota</taxon>
        <taxon>Terriglobia</taxon>
        <taxon>Terriglobales</taxon>
        <taxon>Acidobacteriaceae</taxon>
        <taxon>Silvibacterium</taxon>
    </lineage>
</organism>
<dbReference type="AlphaFoldDB" id="A0A4Q1SG45"/>
<evidence type="ECO:0000259" key="2">
    <source>
        <dbReference type="Pfam" id="PF13579"/>
    </source>
</evidence>
<evidence type="ECO:0000313" key="4">
    <source>
        <dbReference type="Proteomes" id="UP000290253"/>
    </source>
</evidence>
<comment type="caution">
    <text evidence="3">The sequence shown here is derived from an EMBL/GenBank/DDBJ whole genome shotgun (WGS) entry which is preliminary data.</text>
</comment>
<dbReference type="PANTHER" id="PTHR12526">
    <property type="entry name" value="GLYCOSYLTRANSFERASE"/>
    <property type="match status" value="1"/>
</dbReference>
<dbReference type="Gene3D" id="3.40.50.2000">
    <property type="entry name" value="Glycogen Phosphorylase B"/>
    <property type="match status" value="2"/>
</dbReference>
<keyword evidence="4" id="KW-1185">Reference proteome</keyword>
<dbReference type="PANTHER" id="PTHR12526:SF636">
    <property type="entry name" value="BLL3647 PROTEIN"/>
    <property type="match status" value="1"/>
</dbReference>
<sequence>MRILHIIPSLDLAYGGPPEGLRRLAAGYLREGHDVEVATLDDPRAEFLRELPFPVSAHGPRKNTYGYSPTLLPWLRENASRFDGVVVNGLWQYHGRAAWLALHGRQRYAVFMHGMLDPYFNKPYLTKFAKKWPYWLFNEYKLIRDAHRVLFTSEAEMHLAAKSMWPYRAEGMVVPYGTPGPGKDTALYRRAFLELCPQMEEKRFLLFLGRIHPKKGCDLLIEAFAAAAAADLHLVIAGPDQTGWKAQLEARAVELGVADRIHWPGMLSGDTKWGAYFCADAFILPSHQENFGISVAEALACRLPVLISDQVNIHAEVKSDGAAIVEPDTLDGTRRMIEQWENMPVSQKDAMRAAARRCFEQRYNSQRLPSSIVSLFQSS</sequence>
<evidence type="ECO:0000313" key="3">
    <source>
        <dbReference type="EMBL" id="RXS96506.1"/>
    </source>
</evidence>
<gene>
    <name evidence="3" type="ORF">ESZ00_00680</name>
</gene>
<accession>A0A4Q1SG45</accession>
<dbReference type="RefSeq" id="WP_129206255.1">
    <property type="nucleotide sequence ID" value="NZ_BMGU01000001.1"/>
</dbReference>
<dbReference type="OrthoDB" id="9795068at2"/>
<dbReference type="GO" id="GO:0016757">
    <property type="term" value="F:glycosyltransferase activity"/>
    <property type="evidence" value="ECO:0007669"/>
    <property type="project" value="InterPro"/>
</dbReference>
<dbReference type="Pfam" id="PF00534">
    <property type="entry name" value="Glycos_transf_1"/>
    <property type="match status" value="1"/>
</dbReference>
<dbReference type="SUPFAM" id="SSF53756">
    <property type="entry name" value="UDP-Glycosyltransferase/glycogen phosphorylase"/>
    <property type="match status" value="1"/>
</dbReference>
<proteinExistence type="predicted"/>
<keyword evidence="3" id="KW-0808">Transferase</keyword>
<name>A0A4Q1SG45_9BACT</name>
<protein>
    <submittedName>
        <fullName evidence="3">Glycosyltransferase</fullName>
    </submittedName>
</protein>
<dbReference type="Proteomes" id="UP000290253">
    <property type="component" value="Unassembled WGS sequence"/>
</dbReference>
<reference evidence="3 4" key="1">
    <citation type="journal article" date="2016" name="Int. J. Syst. Evol. Microbiol.">
        <title>Acidipila dinghuensis sp. nov., an acidobacterium isolated from forest soil.</title>
        <authorList>
            <person name="Jiang Y.W."/>
            <person name="Wang J."/>
            <person name="Chen M.H."/>
            <person name="Lv Y.Y."/>
            <person name="Qiu L.H."/>
        </authorList>
    </citation>
    <scope>NUCLEOTIDE SEQUENCE [LARGE SCALE GENOMIC DNA]</scope>
    <source>
        <strain evidence="3 4">DHOF10</strain>
    </source>
</reference>
<feature type="domain" description="Glycosyltransferase subfamily 4-like N-terminal" evidence="2">
    <location>
        <begin position="15"/>
        <end position="177"/>
    </location>
</feature>
<dbReference type="EMBL" id="SDMK01000001">
    <property type="protein sequence ID" value="RXS96506.1"/>
    <property type="molecule type" value="Genomic_DNA"/>
</dbReference>
<dbReference type="Pfam" id="PF13579">
    <property type="entry name" value="Glyco_trans_4_4"/>
    <property type="match status" value="1"/>
</dbReference>
<feature type="domain" description="Glycosyl transferase family 1" evidence="1">
    <location>
        <begin position="200"/>
        <end position="356"/>
    </location>
</feature>
<dbReference type="InterPro" id="IPR001296">
    <property type="entry name" value="Glyco_trans_1"/>
</dbReference>